<accession>A0AAV6IKM5</accession>
<sequence length="85" mass="9563">MFMERVQKIVWVPPNYCNAVACSYAGGTLSLWEEIVVSTLELGIITLFCLMILDEGCWTGHGQNEGVVALLIGLVKNTFHKYDRR</sequence>
<evidence type="ECO:0000313" key="1">
    <source>
        <dbReference type="EMBL" id="KAG5529246.1"/>
    </source>
</evidence>
<reference evidence="1" key="1">
    <citation type="submission" date="2020-08" db="EMBL/GenBank/DDBJ databases">
        <title>Plant Genome Project.</title>
        <authorList>
            <person name="Zhang R.-G."/>
        </authorList>
    </citation>
    <scope>NUCLEOTIDE SEQUENCE</scope>
    <source>
        <strain evidence="1">WSP0</strain>
        <tissue evidence="1">Leaf</tissue>
    </source>
</reference>
<name>A0AAV6IKM5_9ERIC</name>
<dbReference type="EMBL" id="JACTNZ010000010">
    <property type="protein sequence ID" value="KAG5529246.1"/>
    <property type="molecule type" value="Genomic_DNA"/>
</dbReference>
<comment type="caution">
    <text evidence="1">The sequence shown here is derived from an EMBL/GenBank/DDBJ whole genome shotgun (WGS) entry which is preliminary data.</text>
</comment>
<protein>
    <submittedName>
        <fullName evidence="1">Uncharacterized protein</fullName>
    </submittedName>
</protein>
<organism evidence="1 2">
    <name type="scientific">Rhododendron griersonianum</name>
    <dbReference type="NCBI Taxonomy" id="479676"/>
    <lineage>
        <taxon>Eukaryota</taxon>
        <taxon>Viridiplantae</taxon>
        <taxon>Streptophyta</taxon>
        <taxon>Embryophyta</taxon>
        <taxon>Tracheophyta</taxon>
        <taxon>Spermatophyta</taxon>
        <taxon>Magnoliopsida</taxon>
        <taxon>eudicotyledons</taxon>
        <taxon>Gunneridae</taxon>
        <taxon>Pentapetalae</taxon>
        <taxon>asterids</taxon>
        <taxon>Ericales</taxon>
        <taxon>Ericaceae</taxon>
        <taxon>Ericoideae</taxon>
        <taxon>Rhodoreae</taxon>
        <taxon>Rhododendron</taxon>
    </lineage>
</organism>
<proteinExistence type="predicted"/>
<evidence type="ECO:0000313" key="2">
    <source>
        <dbReference type="Proteomes" id="UP000823749"/>
    </source>
</evidence>
<dbReference type="Proteomes" id="UP000823749">
    <property type="component" value="Chromosome 10"/>
</dbReference>
<dbReference type="AlphaFoldDB" id="A0AAV6IKM5"/>
<gene>
    <name evidence="1" type="ORF">RHGRI_029818</name>
</gene>
<keyword evidence="2" id="KW-1185">Reference proteome</keyword>